<keyword evidence="9 12" id="KW-0456">Lyase</keyword>
<evidence type="ECO:0000256" key="5">
    <source>
        <dbReference type="ARBA" id="ARBA00022490"/>
    </source>
</evidence>
<evidence type="ECO:0000256" key="2">
    <source>
        <dbReference type="ARBA" id="ARBA00005120"/>
    </source>
</evidence>
<keyword evidence="7 12" id="KW-0220">Diaminopimelate biosynthesis</keyword>
<feature type="site" description="Part of a proton relay during catalysis" evidence="12">
    <location>
        <position position="108"/>
    </location>
</feature>
<dbReference type="InterPro" id="IPR020625">
    <property type="entry name" value="Schiff_base-form_aldolases_AS"/>
</dbReference>
<dbReference type="OrthoDB" id="9778880at2"/>
<keyword evidence="6 12" id="KW-0028">Amino-acid biosynthesis</keyword>
<dbReference type="GO" id="GO:0005737">
    <property type="term" value="C:cytoplasm"/>
    <property type="evidence" value="ECO:0007669"/>
    <property type="project" value="UniProtKB-SubCell"/>
</dbReference>
<comment type="caution">
    <text evidence="12">Was originally thought to be a dihydrodipicolinate synthase (DHDPS), catalyzing the condensation of (S)-aspartate-beta-semialdehyde [(S)-ASA] and pyruvate to dihydrodipicolinate (DHDP). However, it was shown in E.coli that the product of the enzymatic reaction is not dihydrodipicolinate but in fact (4S)-4-hydroxy-2,3,4,5-tetrahydro-(2S)-dipicolinic acid (HTPA), and that the consecutive dehydration reaction leading to DHDP is not spontaneous but catalyzed by DapB.</text>
</comment>
<evidence type="ECO:0000256" key="9">
    <source>
        <dbReference type="ARBA" id="ARBA00023239"/>
    </source>
</evidence>
<evidence type="ECO:0000256" key="8">
    <source>
        <dbReference type="ARBA" id="ARBA00023154"/>
    </source>
</evidence>
<feature type="binding site" evidence="12 15">
    <location>
        <position position="46"/>
    </location>
    <ligand>
        <name>pyruvate</name>
        <dbReference type="ChEBI" id="CHEBI:15361"/>
    </ligand>
</feature>
<comment type="pathway">
    <text evidence="2 12">Amino-acid biosynthesis; L-lysine biosynthesis via DAP pathway; (S)-tetrahydrodipicolinate from L-aspartate: step 3/4.</text>
</comment>
<feature type="active site" description="Schiff-base intermediate with substrate" evidence="12 14">
    <location>
        <position position="162"/>
    </location>
</feature>
<keyword evidence="5 12" id="KW-0963">Cytoplasm</keyword>
<reference evidence="16 17" key="1">
    <citation type="submission" date="2018-11" db="EMBL/GenBank/DDBJ databases">
        <title>Draft genome sequence of Gordonia sp. RS15-1S isolated from rice stems.</title>
        <authorList>
            <person name="Muangham S."/>
        </authorList>
    </citation>
    <scope>NUCLEOTIDE SEQUENCE [LARGE SCALE GENOMIC DNA]</scope>
    <source>
        <strain evidence="16 17">RS15-1S</strain>
    </source>
</reference>
<evidence type="ECO:0000256" key="4">
    <source>
        <dbReference type="ARBA" id="ARBA00012086"/>
    </source>
</evidence>
<keyword evidence="8 12" id="KW-0457">Lysine biosynthesis</keyword>
<dbReference type="NCBIfam" id="TIGR00674">
    <property type="entry name" value="dapA"/>
    <property type="match status" value="1"/>
</dbReference>
<sequence>MTLSGLFVPLITPFTENDSVDLDALETLADTVLAAGAAGLVSLGTTAEASTLTSAERLSISEVCAGVAARHRAHHIIGVGSNSTSETVRAISQLAPDVSAALVTTPSYTRPTEDGVVEHFRQVATSSPVPVVVYHVPHRTAMPLSTPTLLRLAEIPNICGFKYAAGTFDDTAAQLLAQVPHHIDVLSGDDALAGAMLAMGGSGAILASACVATEHFVDMINRWRCGEVARARALTHALVPLSLALMAEPNPVVIKAVLAAQRRIPSSSVRLPLLRAGSAATQRGLDALAEVHTG</sequence>
<comment type="similarity">
    <text evidence="3 12 13">Belongs to the DapA family.</text>
</comment>
<evidence type="ECO:0000256" key="14">
    <source>
        <dbReference type="PIRSR" id="PIRSR001365-1"/>
    </source>
</evidence>
<organism evidence="16 17">
    <name type="scientific">Gordonia oryzae</name>
    <dbReference type="NCBI Taxonomy" id="2487349"/>
    <lineage>
        <taxon>Bacteria</taxon>
        <taxon>Bacillati</taxon>
        <taxon>Actinomycetota</taxon>
        <taxon>Actinomycetes</taxon>
        <taxon>Mycobacteriales</taxon>
        <taxon>Gordoniaceae</taxon>
        <taxon>Gordonia</taxon>
    </lineage>
</organism>
<dbReference type="EC" id="4.3.3.7" evidence="4 12"/>
<evidence type="ECO:0000256" key="11">
    <source>
        <dbReference type="ARBA" id="ARBA00047836"/>
    </source>
</evidence>
<evidence type="ECO:0000256" key="15">
    <source>
        <dbReference type="PIRSR" id="PIRSR001365-2"/>
    </source>
</evidence>
<protein>
    <recommendedName>
        <fullName evidence="4 12">4-hydroxy-tetrahydrodipicolinate synthase</fullName>
        <shortName evidence="12">HTPA synthase</shortName>
        <ecNumber evidence="4 12">4.3.3.7</ecNumber>
    </recommendedName>
</protein>
<dbReference type="SMART" id="SM01130">
    <property type="entry name" value="DHDPS"/>
    <property type="match status" value="1"/>
</dbReference>
<dbReference type="RefSeq" id="WP_123931890.1">
    <property type="nucleotide sequence ID" value="NZ_JBPSDP010000001.1"/>
</dbReference>
<gene>
    <name evidence="12 16" type="primary">dapA</name>
    <name evidence="16" type="ORF">EF294_16305</name>
</gene>
<dbReference type="PIRSF" id="PIRSF001365">
    <property type="entry name" value="DHDPS"/>
    <property type="match status" value="1"/>
</dbReference>
<name>A0A3N4G6B7_9ACTN</name>
<dbReference type="PROSITE" id="PS00666">
    <property type="entry name" value="DHDPS_2"/>
    <property type="match status" value="1"/>
</dbReference>
<comment type="subunit">
    <text evidence="12">Homotetramer; dimer of dimers.</text>
</comment>
<dbReference type="AlphaFoldDB" id="A0A3N4G6B7"/>
<dbReference type="InterPro" id="IPR002220">
    <property type="entry name" value="DapA-like"/>
</dbReference>
<evidence type="ECO:0000313" key="16">
    <source>
        <dbReference type="EMBL" id="RPA58343.1"/>
    </source>
</evidence>
<comment type="subcellular location">
    <subcellularLocation>
        <location evidence="12">Cytoplasm</location>
    </subcellularLocation>
</comment>
<dbReference type="GO" id="GO:0009089">
    <property type="term" value="P:lysine biosynthetic process via diaminopimelate"/>
    <property type="evidence" value="ECO:0007669"/>
    <property type="project" value="UniProtKB-UniRule"/>
</dbReference>
<dbReference type="Pfam" id="PF00701">
    <property type="entry name" value="DHDPS"/>
    <property type="match status" value="1"/>
</dbReference>
<keyword evidence="17" id="KW-1185">Reference proteome</keyword>
<comment type="catalytic activity">
    <reaction evidence="11 12">
        <text>L-aspartate 4-semialdehyde + pyruvate = (2S,4S)-4-hydroxy-2,3,4,5-tetrahydrodipicolinate + H2O + H(+)</text>
        <dbReference type="Rhea" id="RHEA:34171"/>
        <dbReference type="ChEBI" id="CHEBI:15361"/>
        <dbReference type="ChEBI" id="CHEBI:15377"/>
        <dbReference type="ChEBI" id="CHEBI:15378"/>
        <dbReference type="ChEBI" id="CHEBI:67139"/>
        <dbReference type="ChEBI" id="CHEBI:537519"/>
        <dbReference type="EC" id="4.3.3.7"/>
    </reaction>
</comment>
<evidence type="ECO:0000256" key="1">
    <source>
        <dbReference type="ARBA" id="ARBA00003294"/>
    </source>
</evidence>
<dbReference type="SUPFAM" id="SSF51569">
    <property type="entry name" value="Aldolase"/>
    <property type="match status" value="1"/>
</dbReference>
<feature type="binding site" evidence="12 15">
    <location>
        <position position="205"/>
    </location>
    <ligand>
        <name>pyruvate</name>
        <dbReference type="ChEBI" id="CHEBI:15361"/>
    </ligand>
</feature>
<comment type="caution">
    <text evidence="16">The sequence shown here is derived from an EMBL/GenBank/DDBJ whole genome shotgun (WGS) entry which is preliminary data.</text>
</comment>
<proteinExistence type="inferred from homology"/>
<dbReference type="PRINTS" id="PR00146">
    <property type="entry name" value="DHPICSNTHASE"/>
</dbReference>
<comment type="function">
    <text evidence="1 12">Catalyzes the condensation of (S)-aspartate-beta-semialdehyde [(S)-ASA] and pyruvate to 4-hydroxy-tetrahydrodipicolinate (HTPA).</text>
</comment>
<dbReference type="HAMAP" id="MF_00418">
    <property type="entry name" value="DapA"/>
    <property type="match status" value="1"/>
</dbReference>
<dbReference type="PANTHER" id="PTHR12128:SF66">
    <property type="entry name" value="4-HYDROXY-2-OXOGLUTARATE ALDOLASE, MITOCHONDRIAL"/>
    <property type="match status" value="1"/>
</dbReference>
<evidence type="ECO:0000256" key="3">
    <source>
        <dbReference type="ARBA" id="ARBA00007592"/>
    </source>
</evidence>
<evidence type="ECO:0000256" key="13">
    <source>
        <dbReference type="PIRNR" id="PIRNR001365"/>
    </source>
</evidence>
<feature type="site" description="Part of a proton relay during catalysis" evidence="12">
    <location>
        <position position="45"/>
    </location>
</feature>
<dbReference type="UniPathway" id="UPA00034">
    <property type="reaction ID" value="UER00017"/>
</dbReference>
<evidence type="ECO:0000256" key="6">
    <source>
        <dbReference type="ARBA" id="ARBA00022605"/>
    </source>
</evidence>
<dbReference type="Proteomes" id="UP000267536">
    <property type="component" value="Unassembled WGS sequence"/>
</dbReference>
<dbReference type="Gene3D" id="3.20.20.70">
    <property type="entry name" value="Aldolase class I"/>
    <property type="match status" value="1"/>
</dbReference>
<keyword evidence="10 12" id="KW-0704">Schiff base</keyword>
<dbReference type="InterPro" id="IPR005263">
    <property type="entry name" value="DapA"/>
</dbReference>
<evidence type="ECO:0000313" key="17">
    <source>
        <dbReference type="Proteomes" id="UP000267536"/>
    </source>
</evidence>
<dbReference type="InterPro" id="IPR013785">
    <property type="entry name" value="Aldolase_TIM"/>
</dbReference>
<dbReference type="EMBL" id="RKMH01000012">
    <property type="protein sequence ID" value="RPA58343.1"/>
    <property type="molecule type" value="Genomic_DNA"/>
</dbReference>
<accession>A0A3N4G6B7</accession>
<evidence type="ECO:0000256" key="7">
    <source>
        <dbReference type="ARBA" id="ARBA00022915"/>
    </source>
</evidence>
<dbReference type="GO" id="GO:0008840">
    <property type="term" value="F:4-hydroxy-tetrahydrodipicolinate synthase activity"/>
    <property type="evidence" value="ECO:0007669"/>
    <property type="project" value="UniProtKB-UniRule"/>
</dbReference>
<dbReference type="GO" id="GO:0019877">
    <property type="term" value="P:diaminopimelate biosynthetic process"/>
    <property type="evidence" value="ECO:0007669"/>
    <property type="project" value="UniProtKB-UniRule"/>
</dbReference>
<dbReference type="PANTHER" id="PTHR12128">
    <property type="entry name" value="DIHYDRODIPICOLINATE SYNTHASE"/>
    <property type="match status" value="1"/>
</dbReference>
<evidence type="ECO:0000256" key="10">
    <source>
        <dbReference type="ARBA" id="ARBA00023270"/>
    </source>
</evidence>
<feature type="active site" description="Proton donor/acceptor" evidence="12 14">
    <location>
        <position position="134"/>
    </location>
</feature>
<evidence type="ECO:0000256" key="12">
    <source>
        <dbReference type="HAMAP-Rule" id="MF_00418"/>
    </source>
</evidence>